<dbReference type="InterPro" id="IPR011010">
    <property type="entry name" value="DNA_brk_join_enz"/>
</dbReference>
<evidence type="ECO:0000256" key="4">
    <source>
        <dbReference type="ARBA" id="ARBA00023029"/>
    </source>
</evidence>
<dbReference type="Pfam" id="PF01028">
    <property type="entry name" value="Topoisom_I"/>
    <property type="match status" value="1"/>
</dbReference>
<protein>
    <recommendedName>
        <fullName evidence="3">DNA topoisomerase</fullName>
        <ecNumber evidence="3">5.6.2.1</ecNumber>
    </recommendedName>
</protein>
<dbReference type="Proteomes" id="UP000293519">
    <property type="component" value="Unassembled WGS sequence"/>
</dbReference>
<dbReference type="PROSITE" id="PS52038">
    <property type="entry name" value="TOPO_IB_2"/>
    <property type="match status" value="1"/>
</dbReference>
<dbReference type="Pfam" id="PF21338">
    <property type="entry name" value="Top1B_N_bact"/>
    <property type="match status" value="1"/>
</dbReference>
<keyword evidence="6 10" id="KW-0413">Isomerase</keyword>
<dbReference type="GO" id="GO:0003677">
    <property type="term" value="F:DNA binding"/>
    <property type="evidence" value="ECO:0007669"/>
    <property type="project" value="UniProtKB-KW"/>
</dbReference>
<keyword evidence="5" id="KW-0238">DNA-binding</keyword>
<dbReference type="InterPro" id="IPR014711">
    <property type="entry name" value="TopoI_cat_a-hlx-sub_euk"/>
</dbReference>
<evidence type="ECO:0000256" key="2">
    <source>
        <dbReference type="ARBA" id="ARBA00006645"/>
    </source>
</evidence>
<dbReference type="RefSeq" id="WP_130486140.1">
    <property type="nucleotide sequence ID" value="NZ_SGWW01000005.1"/>
</dbReference>
<keyword evidence="4" id="KW-0799">Topoisomerase</keyword>
<evidence type="ECO:0000313" key="10">
    <source>
        <dbReference type="EMBL" id="RZS54362.1"/>
    </source>
</evidence>
<name>A0A4Q7LJQ6_9MICO</name>
<evidence type="ECO:0000256" key="7">
    <source>
        <dbReference type="SAM" id="MobiDB-lite"/>
    </source>
</evidence>
<evidence type="ECO:0000256" key="5">
    <source>
        <dbReference type="ARBA" id="ARBA00023125"/>
    </source>
</evidence>
<feature type="domain" description="DNA topoisomerase IB N-terminal" evidence="9">
    <location>
        <begin position="21"/>
        <end position="69"/>
    </location>
</feature>
<reference evidence="10 11" key="1">
    <citation type="journal article" date="2015" name="Stand. Genomic Sci.">
        <title>Genomic Encyclopedia of Bacterial and Archaeal Type Strains, Phase III: the genomes of soil and plant-associated and newly described type strains.</title>
        <authorList>
            <person name="Whitman W.B."/>
            <person name="Woyke T."/>
            <person name="Klenk H.P."/>
            <person name="Zhou Y."/>
            <person name="Lilburn T.G."/>
            <person name="Beck B.J."/>
            <person name="De Vos P."/>
            <person name="Vandamme P."/>
            <person name="Eisen J.A."/>
            <person name="Garrity G."/>
            <person name="Hugenholtz P."/>
            <person name="Kyrpides N.C."/>
        </authorList>
    </citation>
    <scope>NUCLEOTIDE SEQUENCE [LARGE SCALE GENOMIC DNA]</scope>
    <source>
        <strain evidence="10 11">CV2</strain>
    </source>
</reference>
<comment type="similarity">
    <text evidence="2">Belongs to the type IB topoisomerase family.</text>
</comment>
<dbReference type="Gene3D" id="1.10.132.120">
    <property type="match status" value="1"/>
</dbReference>
<evidence type="ECO:0000256" key="3">
    <source>
        <dbReference type="ARBA" id="ARBA00012891"/>
    </source>
</evidence>
<comment type="catalytic activity">
    <reaction evidence="1">
        <text>ATP-independent breakage of single-stranded DNA, followed by passage and rejoining.</text>
        <dbReference type="EC" id="5.6.2.1"/>
    </reaction>
</comment>
<dbReference type="EC" id="5.6.2.1" evidence="3"/>
<proteinExistence type="inferred from homology"/>
<sequence>MRLRRTSTDDPGFARRRRGRGFSYTDANGRPVRDAEVLARIDALAIPPAWRDVWICAAENGHLQAAGTDADGRRQYRYHEAWTARAERSKYARVRALAQCTTGLRRTITADLRGDDPERRAAAIAARLIDVLGVRLGDERYAAERGTIGALTLERRHVSVDGDRLLLDFPAKSGVQWLAELRDPELADALAHVPRGAATRLTAWRHDGDEHRLSARSLTAYLAAGSGCPVTPKDLRTLLGSRTAAEVLARTGAVARREQDAVIRAAVDAVADTLRNTRAVARSSYIDPLVIERYRRGRVATLSRAGVSDRAYAELVG</sequence>
<dbReference type="OrthoDB" id="9778962at2"/>
<dbReference type="GO" id="GO:0003917">
    <property type="term" value="F:DNA topoisomerase type I (single strand cut, ATP-independent) activity"/>
    <property type="evidence" value="ECO:0007669"/>
    <property type="project" value="UniProtKB-EC"/>
</dbReference>
<dbReference type="InterPro" id="IPR035447">
    <property type="entry name" value="DNA_topo_I_N_sf"/>
</dbReference>
<dbReference type="SUPFAM" id="SSF56349">
    <property type="entry name" value="DNA breaking-rejoining enzymes"/>
    <property type="match status" value="1"/>
</dbReference>
<keyword evidence="11" id="KW-1185">Reference proteome</keyword>
<gene>
    <name evidence="10" type="ORF">EV141_2359</name>
</gene>
<feature type="region of interest" description="Disordered" evidence="7">
    <location>
        <begin position="1"/>
        <end position="21"/>
    </location>
</feature>
<organism evidence="10 11">
    <name type="scientific">Microcella putealis</name>
    <dbReference type="NCBI Taxonomy" id="337005"/>
    <lineage>
        <taxon>Bacteria</taxon>
        <taxon>Bacillati</taxon>
        <taxon>Actinomycetota</taxon>
        <taxon>Actinomycetes</taxon>
        <taxon>Micrococcales</taxon>
        <taxon>Microbacteriaceae</taxon>
        <taxon>Microcella</taxon>
    </lineage>
</organism>
<dbReference type="InterPro" id="IPR049331">
    <property type="entry name" value="Top1B_N_bact"/>
</dbReference>
<dbReference type="AlphaFoldDB" id="A0A4Q7LJQ6"/>
<dbReference type="EMBL" id="SGWW01000005">
    <property type="protein sequence ID" value="RZS54362.1"/>
    <property type="molecule type" value="Genomic_DNA"/>
</dbReference>
<dbReference type="Gene3D" id="3.30.66.10">
    <property type="entry name" value="DNA topoisomerase I domain"/>
    <property type="match status" value="1"/>
</dbReference>
<feature type="domain" description="DNA topoisomerase I catalytic core eukaryotic-type" evidence="8">
    <location>
        <begin position="85"/>
        <end position="283"/>
    </location>
</feature>
<evidence type="ECO:0000256" key="6">
    <source>
        <dbReference type="ARBA" id="ARBA00023235"/>
    </source>
</evidence>
<dbReference type="InterPro" id="IPR013500">
    <property type="entry name" value="TopoI_cat_euk"/>
</dbReference>
<dbReference type="GO" id="GO:0006265">
    <property type="term" value="P:DNA topological change"/>
    <property type="evidence" value="ECO:0007669"/>
    <property type="project" value="InterPro"/>
</dbReference>
<evidence type="ECO:0000256" key="1">
    <source>
        <dbReference type="ARBA" id="ARBA00000213"/>
    </source>
</evidence>
<dbReference type="InterPro" id="IPR001631">
    <property type="entry name" value="TopoI"/>
</dbReference>
<dbReference type="Gene3D" id="3.90.15.10">
    <property type="entry name" value="Topoisomerase I, Chain A, domain 3"/>
    <property type="match status" value="1"/>
</dbReference>
<dbReference type="SUPFAM" id="SSF55869">
    <property type="entry name" value="DNA topoisomerase I domain"/>
    <property type="match status" value="1"/>
</dbReference>
<evidence type="ECO:0000259" key="9">
    <source>
        <dbReference type="Pfam" id="PF21338"/>
    </source>
</evidence>
<comment type="caution">
    <text evidence="10">The sequence shown here is derived from an EMBL/GenBank/DDBJ whole genome shotgun (WGS) entry which is preliminary data.</text>
</comment>
<evidence type="ECO:0000313" key="11">
    <source>
        <dbReference type="Proteomes" id="UP000293519"/>
    </source>
</evidence>
<evidence type="ECO:0000259" key="8">
    <source>
        <dbReference type="Pfam" id="PF01028"/>
    </source>
</evidence>
<accession>A0A4Q7LJQ6</accession>
<dbReference type="PRINTS" id="PR00416">
    <property type="entry name" value="EUTPISMRASEI"/>
</dbReference>